<comment type="similarity">
    <text evidence="5">Belongs to the 5'-nucleotidase family.</text>
</comment>
<evidence type="ECO:0000256" key="11">
    <source>
        <dbReference type="ARBA" id="ARBA00022801"/>
    </source>
</evidence>
<dbReference type="CDD" id="cd07410">
    <property type="entry name" value="MPP_CpdB_N"/>
    <property type="match status" value="1"/>
</dbReference>
<keyword evidence="10" id="KW-0547">Nucleotide-binding</keyword>
<evidence type="ECO:0000313" key="17">
    <source>
        <dbReference type="EMBL" id="MFC3927515.1"/>
    </source>
</evidence>
<keyword evidence="7" id="KW-0964">Secreted</keyword>
<dbReference type="Pfam" id="PF00746">
    <property type="entry name" value="Gram_pos_anchor"/>
    <property type="match status" value="1"/>
</dbReference>
<keyword evidence="6" id="KW-0134">Cell wall</keyword>
<evidence type="ECO:0000259" key="16">
    <source>
        <dbReference type="PROSITE" id="PS50847"/>
    </source>
</evidence>
<comment type="cofactor">
    <cofactor evidence="3">
        <name>a divalent metal cation</name>
        <dbReference type="ChEBI" id="CHEBI:60240"/>
    </cofactor>
</comment>
<feature type="compositionally biased region" description="Polar residues" evidence="14">
    <location>
        <begin position="73"/>
        <end position="82"/>
    </location>
</feature>
<dbReference type="NCBIfam" id="NF006938">
    <property type="entry name" value="PRK09420.1"/>
    <property type="match status" value="1"/>
</dbReference>
<dbReference type="RefSeq" id="WP_380425175.1">
    <property type="nucleotide sequence ID" value="NZ_JBHRZV010000015.1"/>
</dbReference>
<feature type="compositionally biased region" description="Low complexity" evidence="14">
    <location>
        <begin position="86"/>
        <end position="108"/>
    </location>
</feature>
<evidence type="ECO:0000256" key="3">
    <source>
        <dbReference type="ARBA" id="ARBA00001968"/>
    </source>
</evidence>
<evidence type="ECO:0000256" key="14">
    <source>
        <dbReference type="SAM" id="MobiDB-lite"/>
    </source>
</evidence>
<feature type="domain" description="Gram-positive cocci surface proteins LPxTG" evidence="16">
    <location>
        <begin position="794"/>
        <end position="826"/>
    </location>
</feature>
<dbReference type="PANTHER" id="PTHR11575">
    <property type="entry name" value="5'-NUCLEOTIDASE-RELATED"/>
    <property type="match status" value="1"/>
</dbReference>
<comment type="subcellular location">
    <subcellularLocation>
        <location evidence="4">Cell envelope</location>
    </subcellularLocation>
</comment>
<reference evidence="18" key="1">
    <citation type="journal article" date="2019" name="Int. J. Syst. Evol. Microbiol.">
        <title>The Global Catalogue of Microorganisms (GCM) 10K type strain sequencing project: providing services to taxonomists for standard genome sequencing and annotation.</title>
        <authorList>
            <consortium name="The Broad Institute Genomics Platform"/>
            <consortium name="The Broad Institute Genome Sequencing Center for Infectious Disease"/>
            <person name="Wu L."/>
            <person name="Ma J."/>
        </authorList>
    </citation>
    <scope>NUCLEOTIDE SEQUENCE [LARGE SCALE GENOMIC DNA]</scope>
    <source>
        <strain evidence="18">CCUG 67170</strain>
    </source>
</reference>
<evidence type="ECO:0000256" key="15">
    <source>
        <dbReference type="SAM" id="SignalP"/>
    </source>
</evidence>
<accession>A0ABV8CTU6</accession>
<evidence type="ECO:0000256" key="8">
    <source>
        <dbReference type="ARBA" id="ARBA00022723"/>
    </source>
</evidence>
<evidence type="ECO:0000256" key="12">
    <source>
        <dbReference type="ARBA" id="ARBA00023088"/>
    </source>
</evidence>
<dbReference type="PRINTS" id="PR01607">
    <property type="entry name" value="APYRASEFAMLY"/>
</dbReference>
<evidence type="ECO:0000256" key="10">
    <source>
        <dbReference type="ARBA" id="ARBA00022741"/>
    </source>
</evidence>
<evidence type="ECO:0000256" key="9">
    <source>
        <dbReference type="ARBA" id="ARBA00022729"/>
    </source>
</evidence>
<feature type="chain" id="PRO_5047499860" evidence="15">
    <location>
        <begin position="27"/>
        <end position="826"/>
    </location>
</feature>
<organism evidence="17 18">
    <name type="scientific">Streptococcus caprae</name>
    <dbReference type="NCBI Taxonomy" id="1640501"/>
    <lineage>
        <taxon>Bacteria</taxon>
        <taxon>Bacillati</taxon>
        <taxon>Bacillota</taxon>
        <taxon>Bacilli</taxon>
        <taxon>Lactobacillales</taxon>
        <taxon>Streptococcaceae</taxon>
        <taxon>Streptococcus</taxon>
    </lineage>
</organism>
<evidence type="ECO:0000256" key="6">
    <source>
        <dbReference type="ARBA" id="ARBA00022512"/>
    </source>
</evidence>
<comment type="caution">
    <text evidence="17">The sequence shown here is derived from an EMBL/GenBank/DDBJ whole genome shotgun (WGS) entry which is preliminary data.</text>
</comment>
<evidence type="ECO:0000256" key="5">
    <source>
        <dbReference type="ARBA" id="ARBA00006654"/>
    </source>
</evidence>
<dbReference type="InterPro" id="IPR008334">
    <property type="entry name" value="5'-Nucleotdase_C"/>
</dbReference>
<sequence length="826" mass="88870">MSKRRFMSQSALLLSLALASGVVVQADETSTAPAESTASAIANTETSTAETGTEANSSSSDLSDEVTEPVAEATNTDNTTDSEGIATPDVAPTSATTATAEPAAASSSEESKDIAPVEGQTVDVRIISTTDLHTNLVNYDYYQDKPSQSVGLAKTAVLIDQAKAENPNVILMDNGDTIQGTPLGTYKAIVDKPEAGEQHPMYAALESLGYDVGTLGNHEFNYGLDYLDQVISTAGMPIVNANVLDATTLKPLYKTYEIITKTFTDTTGKPVTLKLGVTGIVPPQILNWDKANLEGKVVVKDSVEALEALVPEIRAAGADLVFVLSHSGIGDDVYEKGEENEGYQIAGIEGVDAVVTGHSHAEFPAGGKGFYSRYAGVDDVNGLINGTPVTMAGKYGDHLGIIDLNITYKNGKWQTNSAKGEIRKIDTKSDIVDESIIAIAKEAHEGTVNYVRQQVGTTTAPINSYFALVKDDPSVQIVNNAQIWYAKQELAGTPEASLPILSAAAPFKAGGRDFNDVTSYTDIPAGPIAIKNVADLYLYDNVTAILKLTGADIREWLEMSAGQFNQIDPTSTAPQNIVNSDYRIYNFDVIDGVTYEYDITQPNKYDRSGKLVNPDASRVRNLSYQGQPIDDKQEFIVVTNNYRANGSFPGVVNASLNRLLNLENRQAIINYIISEKTINPSADNNWNFTNSIAGLDLRFYSADSAKALIAGAEDMVYLAPADGHDGFGEYRFIYTEKKVVVTPDQPAPSPTLTDKDRQEIRDIVRKAYQETQQVPLKQAGQSKASVIPTSTKELPSTGSTDSSWMTLLGLNLLAVTGLFGRKSRKH</sequence>
<comment type="catalytic activity">
    <reaction evidence="2">
        <text>a nucleoside 2',3'-cyclic phosphate + H2O = a nucleoside 3'-phosphate + H(+)</text>
        <dbReference type="Rhea" id="RHEA:19621"/>
        <dbReference type="ChEBI" id="CHEBI:15377"/>
        <dbReference type="ChEBI" id="CHEBI:15378"/>
        <dbReference type="ChEBI" id="CHEBI:66949"/>
        <dbReference type="ChEBI" id="CHEBI:66954"/>
        <dbReference type="EC" id="3.1.4.16"/>
    </reaction>
</comment>
<dbReference type="PROSITE" id="PS00786">
    <property type="entry name" value="5_NUCLEOTIDASE_2"/>
    <property type="match status" value="1"/>
</dbReference>
<feature type="region of interest" description="Disordered" evidence="14">
    <location>
        <begin position="26"/>
        <end position="117"/>
    </location>
</feature>
<dbReference type="Gene3D" id="3.90.780.10">
    <property type="entry name" value="5'-Nucleotidase, C-terminal domain"/>
    <property type="match status" value="1"/>
</dbReference>
<dbReference type="InterPro" id="IPR029052">
    <property type="entry name" value="Metallo-depent_PP-like"/>
</dbReference>
<keyword evidence="12" id="KW-0572">Peptidoglycan-anchor</keyword>
<keyword evidence="13" id="KW-0511">Multifunctional enzyme</keyword>
<keyword evidence="8" id="KW-0479">Metal-binding</keyword>
<evidence type="ECO:0000256" key="7">
    <source>
        <dbReference type="ARBA" id="ARBA00022525"/>
    </source>
</evidence>
<keyword evidence="9 15" id="KW-0732">Signal</keyword>
<dbReference type="SUPFAM" id="SSF56300">
    <property type="entry name" value="Metallo-dependent phosphatases"/>
    <property type="match status" value="1"/>
</dbReference>
<evidence type="ECO:0000256" key="1">
    <source>
        <dbReference type="ARBA" id="ARBA00000527"/>
    </source>
</evidence>
<dbReference type="SUPFAM" id="SSF55816">
    <property type="entry name" value="5'-nucleotidase (syn. UDP-sugar hydrolase), C-terminal domain"/>
    <property type="match status" value="1"/>
</dbReference>
<dbReference type="NCBIfam" id="NF008871">
    <property type="entry name" value="PRK11907.1"/>
    <property type="match status" value="1"/>
</dbReference>
<proteinExistence type="inferred from homology"/>
<dbReference type="Gene3D" id="3.60.21.10">
    <property type="match status" value="1"/>
</dbReference>
<dbReference type="InterPro" id="IPR036907">
    <property type="entry name" value="5'-Nucleotdase_C_sf"/>
</dbReference>
<dbReference type="InterPro" id="IPR006146">
    <property type="entry name" value="5'-Nucleotdase_CS"/>
</dbReference>
<feature type="region of interest" description="Disordered" evidence="14">
    <location>
        <begin position="776"/>
        <end position="800"/>
    </location>
</feature>
<dbReference type="Pfam" id="PF02872">
    <property type="entry name" value="5_nucleotid_C"/>
    <property type="match status" value="1"/>
</dbReference>
<dbReference type="PROSITE" id="PS50847">
    <property type="entry name" value="GRAM_POS_ANCHORING"/>
    <property type="match status" value="1"/>
</dbReference>
<dbReference type="InterPro" id="IPR004843">
    <property type="entry name" value="Calcineurin-like_PHP"/>
</dbReference>
<evidence type="ECO:0000256" key="2">
    <source>
        <dbReference type="ARBA" id="ARBA00001730"/>
    </source>
</evidence>
<keyword evidence="18" id="KW-1185">Reference proteome</keyword>
<feature type="signal peptide" evidence="15">
    <location>
        <begin position="1"/>
        <end position="26"/>
    </location>
</feature>
<name>A0ABV8CTU6_9STRE</name>
<dbReference type="PANTHER" id="PTHR11575:SF6">
    <property type="entry name" value="2',3'-CYCLIC-NUCLEOTIDE 2'-PHOSPHODIESTERASE_3'-NUCLEOTIDASE"/>
    <property type="match status" value="1"/>
</dbReference>
<dbReference type="EMBL" id="JBHRZV010000015">
    <property type="protein sequence ID" value="MFC3927515.1"/>
    <property type="molecule type" value="Genomic_DNA"/>
</dbReference>
<gene>
    <name evidence="17" type="ORF">ACFORF_02555</name>
</gene>
<comment type="catalytic activity">
    <reaction evidence="1">
        <text>a ribonucleoside 3'-phosphate + H2O = a ribonucleoside + phosphate</text>
        <dbReference type="Rhea" id="RHEA:10144"/>
        <dbReference type="ChEBI" id="CHEBI:13197"/>
        <dbReference type="ChEBI" id="CHEBI:15377"/>
        <dbReference type="ChEBI" id="CHEBI:18254"/>
        <dbReference type="ChEBI" id="CHEBI:43474"/>
        <dbReference type="EC" id="3.1.3.6"/>
    </reaction>
</comment>
<evidence type="ECO:0000256" key="4">
    <source>
        <dbReference type="ARBA" id="ARBA00004196"/>
    </source>
</evidence>
<dbReference type="Pfam" id="PF00149">
    <property type="entry name" value="Metallophos"/>
    <property type="match status" value="1"/>
</dbReference>
<dbReference type="InterPro" id="IPR041827">
    <property type="entry name" value="CpdB_N"/>
</dbReference>
<evidence type="ECO:0000256" key="13">
    <source>
        <dbReference type="ARBA" id="ARBA00023268"/>
    </source>
</evidence>
<protein>
    <submittedName>
        <fullName evidence="17">Bifunctional 2',3'-cyclic-nucleotide 2'-phosphodiesterase/3'-nucleotidase</fullName>
    </submittedName>
</protein>
<dbReference type="InterPro" id="IPR019931">
    <property type="entry name" value="LPXTG_anchor"/>
</dbReference>
<dbReference type="Proteomes" id="UP001595807">
    <property type="component" value="Unassembled WGS sequence"/>
</dbReference>
<evidence type="ECO:0000313" key="18">
    <source>
        <dbReference type="Proteomes" id="UP001595807"/>
    </source>
</evidence>
<dbReference type="InterPro" id="IPR006179">
    <property type="entry name" value="5_nucleotidase/apyrase"/>
</dbReference>
<feature type="compositionally biased region" description="Low complexity" evidence="14">
    <location>
        <begin position="26"/>
        <end position="60"/>
    </location>
</feature>
<keyword evidence="11" id="KW-0378">Hydrolase</keyword>
<dbReference type="NCBIfam" id="TIGR01167">
    <property type="entry name" value="LPXTG_anchor"/>
    <property type="match status" value="1"/>
</dbReference>